<feature type="region of interest" description="Disordered" evidence="2">
    <location>
        <begin position="511"/>
        <end position="655"/>
    </location>
</feature>
<feature type="compositionally biased region" description="Basic and acidic residues" evidence="2">
    <location>
        <begin position="790"/>
        <end position="801"/>
    </location>
</feature>
<feature type="region of interest" description="Disordered" evidence="2">
    <location>
        <begin position="424"/>
        <end position="495"/>
    </location>
</feature>
<feature type="compositionally biased region" description="Basic and acidic residues" evidence="2">
    <location>
        <begin position="707"/>
        <end position="723"/>
    </location>
</feature>
<feature type="compositionally biased region" description="Acidic residues" evidence="2">
    <location>
        <begin position="637"/>
        <end position="651"/>
    </location>
</feature>
<evidence type="ECO:0000256" key="2">
    <source>
        <dbReference type="SAM" id="MobiDB-lite"/>
    </source>
</evidence>
<dbReference type="Proteomes" id="UP000324022">
    <property type="component" value="Unassembled WGS sequence"/>
</dbReference>
<feature type="compositionally biased region" description="Low complexity" evidence="2">
    <location>
        <begin position="1135"/>
        <end position="1144"/>
    </location>
</feature>
<feature type="compositionally biased region" description="Acidic residues" evidence="2">
    <location>
        <begin position="2084"/>
        <end position="2099"/>
    </location>
</feature>
<feature type="region of interest" description="Disordered" evidence="2">
    <location>
        <begin position="1846"/>
        <end position="1878"/>
    </location>
</feature>
<feature type="compositionally biased region" description="Polar residues" evidence="2">
    <location>
        <begin position="1110"/>
        <end position="1122"/>
    </location>
</feature>
<feature type="compositionally biased region" description="Basic and acidic residues" evidence="2">
    <location>
        <begin position="952"/>
        <end position="961"/>
    </location>
</feature>
<feature type="compositionally biased region" description="Polar residues" evidence="2">
    <location>
        <begin position="1050"/>
        <end position="1070"/>
    </location>
</feature>
<evidence type="ECO:0000256" key="1">
    <source>
        <dbReference type="SAM" id="Coils"/>
    </source>
</evidence>
<feature type="compositionally biased region" description="Basic and acidic residues" evidence="2">
    <location>
        <begin position="427"/>
        <end position="440"/>
    </location>
</feature>
<reference evidence="3 4" key="1">
    <citation type="submission" date="2018-03" db="EMBL/GenBank/DDBJ databases">
        <authorList>
            <person name="Guldener U."/>
        </authorList>
    </citation>
    <scope>NUCLEOTIDE SEQUENCE [LARGE SCALE GENOMIC DNA]</scope>
    <source>
        <strain evidence="3 4">NBRC100155</strain>
    </source>
</reference>
<evidence type="ECO:0000313" key="4">
    <source>
        <dbReference type="Proteomes" id="UP000324022"/>
    </source>
</evidence>
<keyword evidence="1" id="KW-0175">Coiled coil</keyword>
<feature type="region of interest" description="Disordered" evidence="2">
    <location>
        <begin position="1135"/>
        <end position="1161"/>
    </location>
</feature>
<feature type="compositionally biased region" description="Acidic residues" evidence="2">
    <location>
        <begin position="618"/>
        <end position="628"/>
    </location>
</feature>
<proteinExistence type="predicted"/>
<protein>
    <submittedName>
        <fullName evidence="3">Related to transport protein USO1</fullName>
    </submittedName>
</protein>
<feature type="compositionally biased region" description="Basic residues" evidence="2">
    <location>
        <begin position="1234"/>
        <end position="1245"/>
    </location>
</feature>
<dbReference type="EMBL" id="OOIN01000031">
    <property type="protein sequence ID" value="SPO30104.1"/>
    <property type="molecule type" value="Genomic_DNA"/>
</dbReference>
<keyword evidence="4" id="KW-1185">Reference proteome</keyword>
<accession>A0A5C3EHF1</accession>
<gene>
    <name evidence="3" type="ORF">UTRI_05943</name>
</gene>
<feature type="region of interest" description="Disordered" evidence="2">
    <location>
        <begin position="669"/>
        <end position="847"/>
    </location>
</feature>
<feature type="compositionally biased region" description="Basic and acidic residues" evidence="2">
    <location>
        <begin position="749"/>
        <end position="769"/>
    </location>
</feature>
<feature type="region of interest" description="Disordered" evidence="2">
    <location>
        <begin position="2069"/>
        <end position="2136"/>
    </location>
</feature>
<feature type="compositionally biased region" description="Acidic residues" evidence="2">
    <location>
        <begin position="550"/>
        <end position="560"/>
    </location>
</feature>
<feature type="region of interest" description="Disordered" evidence="2">
    <location>
        <begin position="1"/>
        <end position="56"/>
    </location>
</feature>
<sequence length="2136" mass="233087">MDGSSLNVAAPVFQPGGGSAPTARQPSPLQMPPSVSGLGTPLQDRNGPPSQAFQPAMLSQIQNQMTPGGGVPGGMVHMNANSRPFIPGGAPPAIFKPQTPTTPYHSASPSITNPSRSPLPAHRLGHGMNPASVQLTGLPAFLATPPIMTNLPHSTGFAGPPSPLSPNASVPPSPFMLPQGQPNLGLPYPGGLMNGAGIKFRKGKGPQPVTPLKTTGHNSTPSISMNPAAFAASLAALKAKKKVVVSVPNEQPLPEDEAILAQSQDELGKEADAEATDASKAEAAKRRHARAAALTRQKWVQRQPWESTQHDLVPCIEVPEDAIVTCEIHPEPWPHSRGLPDTIDIYLPGMSAWDEYREMRLEEQQMEAQAAEQDLFLPLVRPKPLLPSEFAAFNADHKGRSLSISTPADPSMVSFKLNRFLQSQQLSRDDPNRPIDDEQAKSLQDANKPFGRFQTDLPNRLREAFARRRGESTDLHLRPPLKHSHTMSLGLPSSGGPFGPEVFSALDMIRANSDEGPSKPPLEAQDLPEKPSSDSEAMIGRAEPFLANIAEDDGEQEAELAESAFDGAKGTESGSWKDLGRGFGYDPEPQAERGASKRHARQASRISVSTSRRGGEASDGEILSEGDELEIRTNPSEDADASDFEDEIDEYGPEHWHARRGSAHFSAFGDAHHRHGYDDMSDDDSLRDSLTPSDEQFSNPSDEEAAREERIFRRQHRAAERAARRERKLRQRGRANTDNTLPSSSIGEADIHDHGRFDYEQRQRSHQDEIISNPSDEVQSDVDDSQTFGHADRPRRADDGPRLSQDFRFPPPKPVTIHNSPARQGNGPPMSGTLGRSSGISMLNPGAKEFKFGGASAATRAVSAPVSSVKDTQEGTAGHFRLPSIKTSSFGSSALGDVPANAPHLNVGAPSFTPGAFTFKAPVRLQVPESVRIASPDGAATGFDGNAGEQDAENREMQGREKRTRYGPIDYNSDDERYAAYSTSPPRPKASAASIEGPLRSFSTLARQGPPPFLPPGFGQQQRAVSHDSRFTVDAPSFVPTWAKSGQHFGGSTSFKRPTLPDWSQPQDAQQEAEEKSLPSIRDPSFFSRETGSKAIPIRRPSENDEAEGLSQSDSQKRGLSSGHNFALLDELSVGSAADSSAVSPQDVGAHAVGLDAGQTSTETLMAPTRWAGPSRPESAWPAERARPMHIPVGPHSYQSSAASLASDAGAGPSVRWGDRRASSSIGMSSVDRRLRRGDRNHHRSARDAHGDDDEDEDESLTDFVEEIADRVDKALEGWAGKILDEVTIMGQVRPVLRNGNTHPENSVDQDRIVQEISRRMEEALDVHLSSTFSAHVRKSTDASDETQTTIRPVRQRTSSPDEKMAVSGLVDAPGEWDFDYVQDILDVKLGEFSKQIESTMAQVVEKLDAHTHNNVAAAVQDREREGAMRASLPSDFVESVTSRLTAQLGSLFESHTSSAKELQSAAESKLQQAVQNKLDENLFLLSEKGAADRSNIQHMLESEMHGLERSIHEVGNSVKDHLQSALNECLPPLLEEKATHDTTLADRLTNQLGQALGPVLSEERRCLLEDNQRSRDLLLEALPSSSQIAQSTVKLVEPLIQGLKTDPIDSDALVTRLAEVIGKQSIEHMVDLNPVLALLEPLIAKQEDARSFSKKILQRQEDTERTLSELPGAINAKTEIFLSSASDQSEKQRLILDNIAEIRSELERKGSLSAVVSSIDTEMLHNKLEDLSQDREVTRETAEKTLSELAAVYQVLTSSYEALSRLETQYTSSEQVHQEVMVKLEKQAQDGAEMARELREAEARAARVEVEKAEVVAQLSSSNKENTMLRDQLAQMTAELASLKAERTQDREASAKALSEATARADRAETASAGTHDRMSRLLDQATVAEREAYESAKTVLERASKAEGQLLALEKRIAEQDVKIANLQQLSATQKQKAAQSHQKLAEGEKRVKELEAQAKGLEVARKRIEVLEGVEGELEGTRVKLKESEEREVGLREEIGRYDERFAEMERELLGIKEGYVEVSTHQATVLQLEESQKLIQQLQAQLESQHNPSDGWESVEKPRATGAWASMHAPRLRINDEDEGEEEEEEEEEIGDSSADLVRGVRSVSFASTASSKGRGRDVEVDEGGWWS</sequence>
<feature type="compositionally biased region" description="Basic and acidic residues" evidence="2">
    <location>
        <begin position="1846"/>
        <end position="1855"/>
    </location>
</feature>
<dbReference type="OrthoDB" id="3357224at2759"/>
<feature type="region of interest" description="Disordered" evidence="2">
    <location>
        <begin position="1338"/>
        <end position="1363"/>
    </location>
</feature>
<feature type="compositionally biased region" description="Polar residues" evidence="2">
    <location>
        <begin position="1346"/>
        <end position="1359"/>
    </location>
</feature>
<feature type="region of interest" description="Disordered" evidence="2">
    <location>
        <begin position="1192"/>
        <end position="1260"/>
    </location>
</feature>
<feature type="coiled-coil region" evidence="1">
    <location>
        <begin position="1898"/>
        <end position="2049"/>
    </location>
</feature>
<name>A0A5C3EHF1_9BASI</name>
<feature type="compositionally biased region" description="Polar residues" evidence="2">
    <location>
        <begin position="736"/>
        <end position="746"/>
    </location>
</feature>
<feature type="compositionally biased region" description="Low complexity" evidence="2">
    <location>
        <begin position="1200"/>
        <end position="1214"/>
    </location>
</feature>
<feature type="compositionally biased region" description="Basic and acidic residues" evidence="2">
    <location>
        <begin position="459"/>
        <end position="477"/>
    </location>
</feature>
<feature type="compositionally biased region" description="Basic residues" evidence="2">
    <location>
        <begin position="724"/>
        <end position="733"/>
    </location>
</feature>
<feature type="region of interest" description="Disordered" evidence="2">
    <location>
        <begin position="935"/>
        <end position="1122"/>
    </location>
</feature>
<evidence type="ECO:0000313" key="3">
    <source>
        <dbReference type="EMBL" id="SPO30104.1"/>
    </source>
</evidence>
<feature type="compositionally biased region" description="Acidic residues" evidence="2">
    <location>
        <begin position="1251"/>
        <end position="1260"/>
    </location>
</feature>
<organism evidence="3 4">
    <name type="scientific">Ustilago trichophora</name>
    <dbReference type="NCBI Taxonomy" id="86804"/>
    <lineage>
        <taxon>Eukaryota</taxon>
        <taxon>Fungi</taxon>
        <taxon>Dikarya</taxon>
        <taxon>Basidiomycota</taxon>
        <taxon>Ustilaginomycotina</taxon>
        <taxon>Ustilaginomycetes</taxon>
        <taxon>Ustilaginales</taxon>
        <taxon>Ustilaginaceae</taxon>
        <taxon>Ustilago</taxon>
    </lineage>
</organism>
<feature type="region of interest" description="Disordered" evidence="2">
    <location>
        <begin position="864"/>
        <end position="884"/>
    </location>
</feature>
<feature type="compositionally biased region" description="Basic and acidic residues" evidence="2">
    <location>
        <begin position="1864"/>
        <end position="1878"/>
    </location>
</feature>